<dbReference type="OrthoDB" id="3508621at2759"/>
<keyword evidence="2" id="KW-1185">Reference proteome</keyword>
<protein>
    <submittedName>
        <fullName evidence="1">Uncharacterized protein</fullName>
    </submittedName>
</protein>
<accession>A0A3E2HBM3</accession>
<dbReference type="EMBL" id="NCSJ02000091">
    <property type="protein sequence ID" value="RFU30808.1"/>
    <property type="molecule type" value="Genomic_DNA"/>
</dbReference>
<evidence type="ECO:0000313" key="2">
    <source>
        <dbReference type="Proteomes" id="UP000258309"/>
    </source>
</evidence>
<organism evidence="1 2">
    <name type="scientific">Scytalidium lignicola</name>
    <name type="common">Hyphomycete</name>
    <dbReference type="NCBI Taxonomy" id="5539"/>
    <lineage>
        <taxon>Eukaryota</taxon>
        <taxon>Fungi</taxon>
        <taxon>Dikarya</taxon>
        <taxon>Ascomycota</taxon>
        <taxon>Pezizomycotina</taxon>
        <taxon>Leotiomycetes</taxon>
        <taxon>Leotiomycetes incertae sedis</taxon>
        <taxon>Scytalidium</taxon>
    </lineage>
</organism>
<reference evidence="1 2" key="1">
    <citation type="submission" date="2018-05" db="EMBL/GenBank/DDBJ databases">
        <title>Draft genome sequence of Scytalidium lignicola DSM 105466, a ubiquitous saprotrophic fungus.</title>
        <authorList>
            <person name="Buettner E."/>
            <person name="Gebauer A.M."/>
            <person name="Hofrichter M."/>
            <person name="Liers C."/>
            <person name="Kellner H."/>
        </authorList>
    </citation>
    <scope>NUCLEOTIDE SEQUENCE [LARGE SCALE GENOMIC DNA]</scope>
    <source>
        <strain evidence="1 2">DSM 105466</strain>
    </source>
</reference>
<dbReference type="Proteomes" id="UP000258309">
    <property type="component" value="Unassembled WGS sequence"/>
</dbReference>
<proteinExistence type="predicted"/>
<evidence type="ECO:0000313" key="1">
    <source>
        <dbReference type="EMBL" id="RFU30808.1"/>
    </source>
</evidence>
<dbReference type="AlphaFoldDB" id="A0A3E2HBM3"/>
<name>A0A3E2HBM3_SCYLI</name>
<feature type="non-terminal residue" evidence="1">
    <location>
        <position position="128"/>
    </location>
</feature>
<sequence length="128" mass="15047">MEIQAQFGAKRVQSNPKNRYQTLIKEYEPREPPQGIPFNSVKSRRTGAMCFWMLLQDQDEVYLILAEFEESYVRYLQGRPLPGDQQTSFLTMNRMGPWYTWDRAAMEELGGIVLALGYRAEEDHRHNN</sequence>
<dbReference type="STRING" id="5539.A0A3E2HBM3"/>
<feature type="non-terminal residue" evidence="1">
    <location>
        <position position="1"/>
    </location>
</feature>
<comment type="caution">
    <text evidence="1">The sequence shown here is derived from an EMBL/GenBank/DDBJ whole genome shotgun (WGS) entry which is preliminary data.</text>
</comment>
<gene>
    <name evidence="1" type="ORF">B7463_g5548</name>
</gene>